<feature type="domain" description="Helicase C-terminal" evidence="2">
    <location>
        <begin position="364"/>
        <end position="512"/>
    </location>
</feature>
<comment type="caution">
    <text evidence="3">The sequence shown here is derived from an EMBL/GenBank/DDBJ whole genome shotgun (WGS) entry which is preliminary data.</text>
</comment>
<dbReference type="Pfam" id="PF04471">
    <property type="entry name" value="Mrr_cat"/>
    <property type="match status" value="1"/>
</dbReference>
<dbReference type="SUPFAM" id="SSF52980">
    <property type="entry name" value="Restriction endonuclease-like"/>
    <property type="match status" value="1"/>
</dbReference>
<dbReference type="PROSITE" id="PS51194">
    <property type="entry name" value="HELICASE_CTER"/>
    <property type="match status" value="1"/>
</dbReference>
<protein>
    <submittedName>
        <fullName evidence="3">DEAD/DEAH box helicase family protein</fullName>
    </submittedName>
</protein>
<keyword evidence="4" id="KW-1185">Reference proteome</keyword>
<dbReference type="SMART" id="SM00490">
    <property type="entry name" value="HELICc"/>
    <property type="match status" value="1"/>
</dbReference>
<dbReference type="SUPFAM" id="SSF52540">
    <property type="entry name" value="P-loop containing nucleoside triphosphate hydrolases"/>
    <property type="match status" value="1"/>
</dbReference>
<accession>A0ABV7LWK8</accession>
<dbReference type="GO" id="GO:0004386">
    <property type="term" value="F:helicase activity"/>
    <property type="evidence" value="ECO:0007669"/>
    <property type="project" value="UniProtKB-KW"/>
</dbReference>
<dbReference type="InterPro" id="IPR027417">
    <property type="entry name" value="P-loop_NTPase"/>
</dbReference>
<dbReference type="Gene3D" id="3.40.1350.10">
    <property type="match status" value="1"/>
</dbReference>
<evidence type="ECO:0000313" key="3">
    <source>
        <dbReference type="EMBL" id="MFC3285985.1"/>
    </source>
</evidence>
<evidence type="ECO:0000259" key="2">
    <source>
        <dbReference type="PROSITE" id="PS51194"/>
    </source>
</evidence>
<keyword evidence="3" id="KW-0378">Hydrolase</keyword>
<dbReference type="PANTHER" id="PTHR47396:SF1">
    <property type="entry name" value="ATP-DEPENDENT HELICASE IRC3-RELATED"/>
    <property type="match status" value="1"/>
</dbReference>
<dbReference type="PANTHER" id="PTHR47396">
    <property type="entry name" value="TYPE I RESTRICTION ENZYME ECOKI R PROTEIN"/>
    <property type="match status" value="1"/>
</dbReference>
<proteinExistence type="predicted"/>
<dbReference type="Gene3D" id="3.40.50.300">
    <property type="entry name" value="P-loop containing nucleotide triphosphate hydrolases"/>
    <property type="match status" value="2"/>
</dbReference>
<evidence type="ECO:0000313" key="4">
    <source>
        <dbReference type="Proteomes" id="UP001595579"/>
    </source>
</evidence>
<dbReference type="Proteomes" id="UP001595579">
    <property type="component" value="Unassembled WGS sequence"/>
</dbReference>
<dbReference type="InterPro" id="IPR014001">
    <property type="entry name" value="Helicase_ATP-bd"/>
</dbReference>
<feature type="domain" description="Helicase ATP-binding" evidence="1">
    <location>
        <begin position="152"/>
        <end position="306"/>
    </location>
</feature>
<dbReference type="InterPro" id="IPR011856">
    <property type="entry name" value="tRNA_endonuc-like_dom_sf"/>
</dbReference>
<dbReference type="PROSITE" id="PS51192">
    <property type="entry name" value="HELICASE_ATP_BIND_1"/>
    <property type="match status" value="1"/>
</dbReference>
<reference evidence="4" key="1">
    <citation type="journal article" date="2019" name="Int. J. Syst. Evol. Microbiol.">
        <title>The Global Catalogue of Microorganisms (GCM) 10K type strain sequencing project: providing services to taxonomists for standard genome sequencing and annotation.</title>
        <authorList>
            <consortium name="The Broad Institute Genomics Platform"/>
            <consortium name="The Broad Institute Genome Sequencing Center for Infectious Disease"/>
            <person name="Wu L."/>
            <person name="Ma J."/>
        </authorList>
    </citation>
    <scope>NUCLEOTIDE SEQUENCE [LARGE SCALE GENOMIC DNA]</scope>
    <source>
        <strain evidence="4">CECT 7698</strain>
    </source>
</reference>
<dbReference type="Pfam" id="PF04851">
    <property type="entry name" value="ResIII"/>
    <property type="match status" value="1"/>
</dbReference>
<gene>
    <name evidence="3" type="ORF">ACFOEV_20510</name>
</gene>
<organism evidence="3 4">
    <name type="scientific">Litchfieldella rifensis</name>
    <dbReference type="NCBI Taxonomy" id="762643"/>
    <lineage>
        <taxon>Bacteria</taxon>
        <taxon>Pseudomonadati</taxon>
        <taxon>Pseudomonadota</taxon>
        <taxon>Gammaproteobacteria</taxon>
        <taxon>Oceanospirillales</taxon>
        <taxon>Halomonadaceae</taxon>
        <taxon>Litchfieldella</taxon>
    </lineage>
</organism>
<keyword evidence="3" id="KW-0067">ATP-binding</keyword>
<dbReference type="InterPro" id="IPR007560">
    <property type="entry name" value="Restrct_endonuc_IV_Mrr"/>
</dbReference>
<dbReference type="InterPro" id="IPR050742">
    <property type="entry name" value="Helicase_Restrict-Modif_Enz"/>
</dbReference>
<keyword evidence="3" id="KW-0347">Helicase</keyword>
<dbReference type="InterPro" id="IPR001650">
    <property type="entry name" value="Helicase_C-like"/>
</dbReference>
<dbReference type="EMBL" id="JBHRUG010000048">
    <property type="protein sequence ID" value="MFC3285985.1"/>
    <property type="molecule type" value="Genomic_DNA"/>
</dbReference>
<keyword evidence="3" id="KW-0547">Nucleotide-binding</keyword>
<dbReference type="PRINTS" id="PR00851">
    <property type="entry name" value="XRODRMPGMNTB"/>
</dbReference>
<dbReference type="RefSeq" id="WP_386776752.1">
    <property type="nucleotide sequence ID" value="NZ_JBHRUG010000048.1"/>
</dbReference>
<dbReference type="SMART" id="SM00487">
    <property type="entry name" value="DEXDc"/>
    <property type="match status" value="1"/>
</dbReference>
<dbReference type="CDD" id="cd18799">
    <property type="entry name" value="SF2_C_EcoAI-like"/>
    <property type="match status" value="1"/>
</dbReference>
<dbReference type="Pfam" id="PF00271">
    <property type="entry name" value="Helicase_C"/>
    <property type="match status" value="1"/>
</dbReference>
<evidence type="ECO:0000259" key="1">
    <source>
        <dbReference type="PROSITE" id="PS51192"/>
    </source>
</evidence>
<sequence>MEGLFLDSRRLLDGPWNAFERDIARLLVQNGFEDVRIVGGPGDKGADVLGVKKGRLWVVQCKFTSGGYPDPRAVDEVIESGRFYGAERYAVATSRPWGPAMHAAVDRWAKLGIKVDRLDPPSLVTMMRRSPEYPRSRRDLRRYQECCVDKLVGALRETGRGQLVLATGLGKTVVMAEATAQLLRDGVIDTGRVLVLADKRELVDQLQRAFWQQLPKTVPTHRLADGEEPSFWDGITFATVQSVASRLDSIPEFGLVWVDEAHHIGSESFRKVIDVLSPPMLGGATATPWRGDNYDIDQLLGEPVIRMGIDEGLRRGFLCEADYRLLADNIDWEFVRNQSRHSYSIKELNTRLLIPTRDEEAARMIADIFQREQRQSVVVFCASVAHAKAFAGMLRLYGFEADAITGDLEARERDKRMAALRKGSLNAVTTVDIFNEGVDVPDVDMLAFMRVTHSRRIFVQQLGRGLRISPHKEKVVVLDFVSDLRRISEVVRLQAAVAGDVERLHFMERVVQFHNAGAGEFMLDWMLDQADLMTREGDSKLDVPQFNFPEPAKPGSVQ</sequence>
<dbReference type="InterPro" id="IPR011335">
    <property type="entry name" value="Restrct_endonuc-II-like"/>
</dbReference>
<name>A0ABV7LWK8_9GAMM</name>
<dbReference type="InterPro" id="IPR006935">
    <property type="entry name" value="Helicase/UvrB_N"/>
</dbReference>